<dbReference type="InterPro" id="IPR027275">
    <property type="entry name" value="PRC-brl_dom"/>
</dbReference>
<dbReference type="AlphaFoldDB" id="A0A7R9WBM3"/>
<dbReference type="PANTHER" id="PTHR36740">
    <property type="entry name" value="PRC DOMAIN-CONTAINING PROTEIN"/>
    <property type="match status" value="1"/>
</dbReference>
<accession>A0A7R9WBM3</accession>
<gene>
    <name evidence="3" type="ORF">OMED0937_LOCUS276</name>
</gene>
<evidence type="ECO:0000256" key="1">
    <source>
        <dbReference type="SAM" id="MobiDB-lite"/>
    </source>
</evidence>
<reference evidence="3" key="1">
    <citation type="submission" date="2021-01" db="EMBL/GenBank/DDBJ databases">
        <authorList>
            <person name="Corre E."/>
            <person name="Pelletier E."/>
            <person name="Niang G."/>
            <person name="Scheremetjew M."/>
            <person name="Finn R."/>
            <person name="Kale V."/>
            <person name="Holt S."/>
            <person name="Cochrane G."/>
            <person name="Meng A."/>
            <person name="Brown T."/>
            <person name="Cohen L."/>
        </authorList>
    </citation>
    <scope>NUCLEOTIDE SEQUENCE</scope>
    <source>
        <strain evidence="3">Clade-D-RCC2593</strain>
    </source>
</reference>
<feature type="compositionally biased region" description="Low complexity" evidence="1">
    <location>
        <begin position="33"/>
        <end position="83"/>
    </location>
</feature>
<feature type="region of interest" description="Disordered" evidence="1">
    <location>
        <begin position="308"/>
        <end position="369"/>
    </location>
</feature>
<feature type="domain" description="PRC-barrel" evidence="2">
    <location>
        <begin position="180"/>
        <end position="252"/>
    </location>
</feature>
<dbReference type="PANTHER" id="PTHR36740:SF1">
    <property type="entry name" value="PRC-BARREL DOMAIN-CONTAINING PROTEIN"/>
    <property type="match status" value="1"/>
</dbReference>
<name>A0A7R9WBM3_9CHLO</name>
<dbReference type="SUPFAM" id="SSF50346">
    <property type="entry name" value="PRC-barrel domain"/>
    <property type="match status" value="1"/>
</dbReference>
<dbReference type="Gene3D" id="2.30.30.240">
    <property type="entry name" value="PRC-barrel domain"/>
    <property type="match status" value="1"/>
</dbReference>
<feature type="region of interest" description="Disordered" evidence="1">
    <location>
        <begin position="394"/>
        <end position="455"/>
    </location>
</feature>
<sequence length="455" mass="50340">MRRASASTVASRRGAAPVRATRREMSSERAGEDVSVGGRRRSSATSGASGRASGGVRDARSASSRRGAESNATSSAAARTRGAVRPQREASVVNRGDFDVLLTRGLILNKLVVTRTSGARLGVATQLWVDTDAWEVVALDVRQNAFVGVVDHVLLESLRQVGDVILVHDEGAVERRWSSYGYSTVVGKDVVTESGQFIGRVRDFEFDPEDGAIARLIVDAWGVPTVPEGVVSTYAVDVSEIIQCGQERVIVAEDAESRVEQLSVSVLQRLTLTAPPWEEEAYDDAYADEYYYDRAPYARDEYAAYFDRRRERTGAPPPIQMEDDRRRRRQRQNAPPSDERRRGIPLVRSPEPYERRDIDGGYGEPSRRSFSDWVVREQRENMYEMADAYYDQPVRRASAARQPPRGASEASDASDARNAPPPRRRGPSSAPPLPQQQQQQQPPPGAAFDASEDML</sequence>
<feature type="compositionally biased region" description="Basic and acidic residues" evidence="1">
    <location>
        <begin position="351"/>
        <end position="369"/>
    </location>
</feature>
<feature type="compositionally biased region" description="Low complexity" evidence="1">
    <location>
        <begin position="1"/>
        <end position="16"/>
    </location>
</feature>
<dbReference type="Pfam" id="PF05239">
    <property type="entry name" value="PRC"/>
    <property type="match status" value="1"/>
</dbReference>
<feature type="compositionally biased region" description="Basic and acidic residues" evidence="1">
    <location>
        <begin position="21"/>
        <end position="32"/>
    </location>
</feature>
<dbReference type="EMBL" id="HBEE01000341">
    <property type="protein sequence ID" value="CAD8319232.1"/>
    <property type="molecule type" value="Transcribed_RNA"/>
</dbReference>
<dbReference type="InterPro" id="IPR011033">
    <property type="entry name" value="PRC_barrel-like_sf"/>
</dbReference>
<organism evidence="3">
    <name type="scientific">Ostreococcus mediterraneus</name>
    <dbReference type="NCBI Taxonomy" id="1486918"/>
    <lineage>
        <taxon>Eukaryota</taxon>
        <taxon>Viridiplantae</taxon>
        <taxon>Chlorophyta</taxon>
        <taxon>Mamiellophyceae</taxon>
        <taxon>Mamiellales</taxon>
        <taxon>Bathycoccaceae</taxon>
        <taxon>Ostreococcus</taxon>
    </lineage>
</organism>
<evidence type="ECO:0000259" key="2">
    <source>
        <dbReference type="Pfam" id="PF05239"/>
    </source>
</evidence>
<proteinExistence type="predicted"/>
<feature type="region of interest" description="Disordered" evidence="1">
    <location>
        <begin position="1"/>
        <end position="89"/>
    </location>
</feature>
<evidence type="ECO:0000313" key="3">
    <source>
        <dbReference type="EMBL" id="CAD8319232.1"/>
    </source>
</evidence>
<protein>
    <recommendedName>
        <fullName evidence="2">PRC-barrel domain-containing protein</fullName>
    </recommendedName>
</protein>